<accession>A0A2K9NA81</accession>
<dbReference type="InterPro" id="IPR019734">
    <property type="entry name" value="TPR_rpt"/>
</dbReference>
<dbReference type="PANTHER" id="PTHR19959">
    <property type="entry name" value="KINESIN LIGHT CHAIN"/>
    <property type="match status" value="1"/>
</dbReference>
<organism evidence="1 2">
    <name type="scientific">Niveispirillum cyanobacteriorum</name>
    <dbReference type="NCBI Taxonomy" id="1612173"/>
    <lineage>
        <taxon>Bacteria</taxon>
        <taxon>Pseudomonadati</taxon>
        <taxon>Pseudomonadota</taxon>
        <taxon>Alphaproteobacteria</taxon>
        <taxon>Rhodospirillales</taxon>
        <taxon>Azospirillaceae</taxon>
        <taxon>Niveispirillum</taxon>
    </lineage>
</organism>
<dbReference type="SUPFAM" id="SSF141571">
    <property type="entry name" value="Pentapeptide repeat-like"/>
    <property type="match status" value="1"/>
</dbReference>
<dbReference type="Pfam" id="PF13374">
    <property type="entry name" value="TPR_10"/>
    <property type="match status" value="6"/>
</dbReference>
<dbReference type="EMBL" id="CP025611">
    <property type="protein sequence ID" value="AUN30028.1"/>
    <property type="molecule type" value="Genomic_DNA"/>
</dbReference>
<sequence>MKKSMIDTIFSDDEIRNFLYVLSSENESIGSLADLLNLNPKSDFVNLDFSGIDFSNRDLRGFRFTGSVFTGANLSGIIVDRETAQTIDHRDAFISGENPIIIQEMVENIEYKSRLQSFLHSDNKIKDRKIFLRPNKPSAFRKDMLSASELLTARYSALSLRGRDKEMNTLLEWAQAPEPVGILLLTGPAGYGKTRLALELCRQLEQQGWLTGFLLDRLPDLSNIRLSDLFDSTRPTLITIDYAAGRMEDVRRFTGLADKWGGRLRLLLIEREAGDWWANRKNLPDPAGAMLRGPACIPDPLEVPPLPTGIPAEVFAEAAAHFASQLGISPDQIDAPTAWPDMGSPQLVHAQALLAVEAARDGTKPPTTTQDDILDHLLLREQHVWRSAARLSDSDNAKLSDIRAIVTLLTMTAPNHGDDTPVLIRRLPRLADHSGETLAQWLTALHPLYGEGDLLRGLEPDLLGEHLIWRTVTSPTDPLLIAATGPDASGAQAQTALTLLNRLAARKPEAVGWLRAILDREFSRLAVPAFRVALEQSLPMAALFRAVMDRLTFDQALTLSDLLPEYTTELREIAAQVEQRLVDLPQQPDAPPEALSFRAKHLNNLSVRLSDLGKREEALAAVEEAVAIHYTLANTRPDTFIADLATALNNLSVRLSDMGQWERALAAVEEAVNLYRTLAEKQPDSFLPDLATALNNRSSRLSDLGQRERALAAVEEAVNLYRTLAEKQPDSFLPDLATALNNRSSRLSDLGQRERALAAVEEAVSIHRTLAETRPDAFLPDLASSLNNLSVHLSALGQRERALAAVEEAVGLYRTLAETRPDAFLPDLAGALNNLSNRLSNLGQRERALAAAEEAVAIRRTLADTRPDAFLPDLALSISVLRNRLREVGRFDDALAAAREAASMLFPYFCRLPAAFGDRMLLFIRDYTQSAQEAGQEPDPALLDPIVAALIEHGFLLPPDAKTDAPSPT</sequence>
<dbReference type="SMART" id="SM00028">
    <property type="entry name" value="TPR"/>
    <property type="match status" value="6"/>
</dbReference>
<dbReference type="Proteomes" id="UP000234752">
    <property type="component" value="Chromosome eg_1"/>
</dbReference>
<keyword evidence="2" id="KW-1185">Reference proteome</keyword>
<dbReference type="KEGG" id="ncb:C0V82_07145"/>
<dbReference type="AlphaFoldDB" id="A0A2K9NA81"/>
<dbReference type="Gene3D" id="2.160.20.80">
    <property type="entry name" value="E3 ubiquitin-protein ligase SopA"/>
    <property type="match status" value="1"/>
</dbReference>
<dbReference type="InterPro" id="IPR011990">
    <property type="entry name" value="TPR-like_helical_dom_sf"/>
</dbReference>
<dbReference type="OrthoDB" id="6278038at2"/>
<dbReference type="Gene3D" id="3.40.50.300">
    <property type="entry name" value="P-loop containing nucleotide triphosphate hydrolases"/>
    <property type="match status" value="1"/>
</dbReference>
<dbReference type="SUPFAM" id="SSF52540">
    <property type="entry name" value="P-loop containing nucleoside triphosphate hydrolases"/>
    <property type="match status" value="1"/>
</dbReference>
<protein>
    <submittedName>
        <fullName evidence="1">Uncharacterized protein</fullName>
    </submittedName>
</protein>
<dbReference type="PANTHER" id="PTHR19959:SF119">
    <property type="entry name" value="FUNGAL LIPASE-LIKE DOMAIN-CONTAINING PROTEIN"/>
    <property type="match status" value="1"/>
</dbReference>
<evidence type="ECO:0000313" key="1">
    <source>
        <dbReference type="EMBL" id="AUN30028.1"/>
    </source>
</evidence>
<name>A0A2K9NA81_9PROT</name>
<dbReference type="InterPro" id="IPR027417">
    <property type="entry name" value="P-loop_NTPase"/>
</dbReference>
<evidence type="ECO:0000313" key="2">
    <source>
        <dbReference type="Proteomes" id="UP000234752"/>
    </source>
</evidence>
<dbReference type="Pfam" id="PF00805">
    <property type="entry name" value="Pentapeptide"/>
    <property type="match status" value="1"/>
</dbReference>
<dbReference type="InterPro" id="IPR001646">
    <property type="entry name" value="5peptide_repeat"/>
</dbReference>
<gene>
    <name evidence="1" type="ORF">C0V82_07145</name>
</gene>
<dbReference type="Gene3D" id="1.25.40.10">
    <property type="entry name" value="Tetratricopeptide repeat domain"/>
    <property type="match status" value="2"/>
</dbReference>
<reference evidence="1 2" key="1">
    <citation type="submission" date="2017-12" db="EMBL/GenBank/DDBJ databases">
        <title>Genomes of bacteria within cyanobacterial aggregates.</title>
        <authorList>
            <person name="Cai H."/>
        </authorList>
    </citation>
    <scope>NUCLEOTIDE SEQUENCE [LARGE SCALE GENOMIC DNA]</scope>
    <source>
        <strain evidence="1 2">TH16</strain>
    </source>
</reference>
<proteinExistence type="predicted"/>
<dbReference type="SUPFAM" id="SSF48452">
    <property type="entry name" value="TPR-like"/>
    <property type="match status" value="1"/>
</dbReference>